<proteinExistence type="predicted"/>
<accession>A0A7C9DKE7</accession>
<reference evidence="1" key="2">
    <citation type="submission" date="2020-07" db="EMBL/GenBank/DDBJ databases">
        <authorList>
            <person name="Vera ALvarez R."/>
            <person name="Arias-Moreno D.M."/>
            <person name="Jimenez-Jacinto V."/>
            <person name="Jimenez-Bremont J.F."/>
            <person name="Swaminathan K."/>
            <person name="Moose S.P."/>
            <person name="Guerrero-Gonzalez M.L."/>
            <person name="Marino-Ramirez L."/>
            <person name="Landsman D."/>
            <person name="Rodriguez-Kessler M."/>
            <person name="Delgado-Sanchez P."/>
        </authorList>
    </citation>
    <scope>NUCLEOTIDE SEQUENCE</scope>
    <source>
        <tissue evidence="1">Cladode</tissue>
    </source>
</reference>
<dbReference type="EMBL" id="GISG01136807">
    <property type="protein sequence ID" value="MBA4644146.1"/>
    <property type="molecule type" value="Transcribed_RNA"/>
</dbReference>
<organism evidence="1">
    <name type="scientific">Opuntia streptacantha</name>
    <name type="common">Prickly pear cactus</name>
    <name type="synonym">Opuntia cardona</name>
    <dbReference type="NCBI Taxonomy" id="393608"/>
    <lineage>
        <taxon>Eukaryota</taxon>
        <taxon>Viridiplantae</taxon>
        <taxon>Streptophyta</taxon>
        <taxon>Embryophyta</taxon>
        <taxon>Tracheophyta</taxon>
        <taxon>Spermatophyta</taxon>
        <taxon>Magnoliopsida</taxon>
        <taxon>eudicotyledons</taxon>
        <taxon>Gunneridae</taxon>
        <taxon>Pentapetalae</taxon>
        <taxon>Caryophyllales</taxon>
        <taxon>Cactineae</taxon>
        <taxon>Cactaceae</taxon>
        <taxon>Opuntioideae</taxon>
        <taxon>Opuntia</taxon>
    </lineage>
</organism>
<name>A0A7C9DKE7_OPUST</name>
<reference evidence="1" key="1">
    <citation type="journal article" date="2013" name="J. Plant Res.">
        <title>Effect of fungi and light on seed germination of three Opuntia species from semiarid lands of central Mexico.</title>
        <authorList>
            <person name="Delgado-Sanchez P."/>
            <person name="Jimenez-Bremont J.F."/>
            <person name="Guerrero-Gonzalez Mde L."/>
            <person name="Flores J."/>
        </authorList>
    </citation>
    <scope>NUCLEOTIDE SEQUENCE</scope>
    <source>
        <tissue evidence="1">Cladode</tissue>
    </source>
</reference>
<protein>
    <submittedName>
        <fullName evidence="1">Uncharacterized protein</fullName>
    </submittedName>
</protein>
<sequence length="105" mass="11688">MIFPHLWGLFYVRSVTGQNGRCGSHRQSFHHPSPHITSSLIIHIPFASSGGHLRMGVSSNSILMAPNLQQAQRLGSFSATGKGDSSWLVPDLWSMLQLLLQRPRR</sequence>
<dbReference type="AlphaFoldDB" id="A0A7C9DKE7"/>
<evidence type="ECO:0000313" key="1">
    <source>
        <dbReference type="EMBL" id="MBA4644146.1"/>
    </source>
</evidence>